<dbReference type="Pfam" id="PF00668">
    <property type="entry name" value="Condensation"/>
    <property type="match status" value="9"/>
</dbReference>
<keyword evidence="4" id="KW-0677">Repeat</keyword>
<dbReference type="FunFam" id="1.10.1200.10:FF:000016">
    <property type="entry name" value="Non-ribosomal peptide synthase"/>
    <property type="match status" value="1"/>
</dbReference>
<dbReference type="FunFam" id="3.40.50.980:FF:000002">
    <property type="entry name" value="Enterobactin synthetase component F"/>
    <property type="match status" value="1"/>
</dbReference>
<evidence type="ECO:0000256" key="1">
    <source>
        <dbReference type="ARBA" id="ARBA00001957"/>
    </source>
</evidence>
<dbReference type="InterPro" id="IPR001242">
    <property type="entry name" value="Condensation_dom"/>
</dbReference>
<dbReference type="GO" id="GO:0044550">
    <property type="term" value="P:secondary metabolite biosynthetic process"/>
    <property type="evidence" value="ECO:0007669"/>
    <property type="project" value="UniProtKB-ARBA"/>
</dbReference>
<dbReference type="NCBIfam" id="TIGR01733">
    <property type="entry name" value="AA-adenyl-dom"/>
    <property type="match status" value="6"/>
</dbReference>
<dbReference type="CDD" id="cd05930">
    <property type="entry name" value="A_NRPS"/>
    <property type="match status" value="2"/>
</dbReference>
<evidence type="ECO:0000256" key="6">
    <source>
        <dbReference type="SAM" id="MobiDB-lite"/>
    </source>
</evidence>
<dbReference type="InterPro" id="IPR009081">
    <property type="entry name" value="PP-bd_ACP"/>
</dbReference>
<protein>
    <submittedName>
        <fullName evidence="8">Non-ribosomal peptide synthase protein (TIGR01720 family)/amino acid adenylation domain-containing protein</fullName>
    </submittedName>
</protein>
<dbReference type="SUPFAM" id="SSF53474">
    <property type="entry name" value="alpha/beta-Hydrolases"/>
    <property type="match status" value="1"/>
</dbReference>
<dbReference type="GO" id="GO:0008610">
    <property type="term" value="P:lipid biosynthetic process"/>
    <property type="evidence" value="ECO:0007669"/>
    <property type="project" value="UniProtKB-ARBA"/>
</dbReference>
<dbReference type="Proteomes" id="UP000319818">
    <property type="component" value="Unassembled WGS sequence"/>
</dbReference>
<dbReference type="GO" id="GO:0017000">
    <property type="term" value="P:antibiotic biosynthetic process"/>
    <property type="evidence" value="ECO:0007669"/>
    <property type="project" value="UniProtKB-KW"/>
</dbReference>
<feature type="domain" description="Carrier" evidence="7">
    <location>
        <begin position="3522"/>
        <end position="3598"/>
    </location>
</feature>
<dbReference type="EMBL" id="VFPH01000002">
    <property type="protein sequence ID" value="TQM36662.1"/>
    <property type="molecule type" value="Genomic_DNA"/>
</dbReference>
<proteinExistence type="predicted"/>
<dbReference type="Gene3D" id="3.30.300.30">
    <property type="match status" value="6"/>
</dbReference>
<dbReference type="SUPFAM" id="SSF47336">
    <property type="entry name" value="ACP-like"/>
    <property type="match status" value="6"/>
</dbReference>
<dbReference type="Gene3D" id="2.30.38.10">
    <property type="entry name" value="Luciferase, Domain 3"/>
    <property type="match status" value="2"/>
</dbReference>
<dbReference type="InterPro" id="IPR042099">
    <property type="entry name" value="ANL_N_sf"/>
</dbReference>
<organism evidence="8 9">
    <name type="scientific">Pseudonocardia cypriaca</name>
    <dbReference type="NCBI Taxonomy" id="882449"/>
    <lineage>
        <taxon>Bacteria</taxon>
        <taxon>Bacillati</taxon>
        <taxon>Actinomycetota</taxon>
        <taxon>Actinomycetes</taxon>
        <taxon>Pseudonocardiales</taxon>
        <taxon>Pseudonocardiaceae</taxon>
        <taxon>Pseudonocardia</taxon>
    </lineage>
</organism>
<dbReference type="InterPro" id="IPR023213">
    <property type="entry name" value="CAT-like_dom_sf"/>
</dbReference>
<dbReference type="NCBIfam" id="TIGR01720">
    <property type="entry name" value="NRPS-para261"/>
    <property type="match status" value="3"/>
</dbReference>
<dbReference type="InterPro" id="IPR010071">
    <property type="entry name" value="AA_adenyl_dom"/>
</dbReference>
<dbReference type="InterPro" id="IPR029058">
    <property type="entry name" value="AB_hydrolase_fold"/>
</dbReference>
<dbReference type="GO" id="GO:0005829">
    <property type="term" value="C:cytosol"/>
    <property type="evidence" value="ECO:0007669"/>
    <property type="project" value="TreeGrafter"/>
</dbReference>
<dbReference type="PROSITE" id="PS00012">
    <property type="entry name" value="PHOSPHOPANTETHEINE"/>
    <property type="match status" value="3"/>
</dbReference>
<dbReference type="FunFam" id="2.30.38.10:FF:000001">
    <property type="entry name" value="Non-ribosomal peptide synthetase PvdI"/>
    <property type="match status" value="3"/>
</dbReference>
<reference evidence="8 9" key="1">
    <citation type="submission" date="2019-06" db="EMBL/GenBank/DDBJ databases">
        <title>Sequencing the genomes of 1000 actinobacteria strains.</title>
        <authorList>
            <person name="Klenk H.-P."/>
        </authorList>
    </citation>
    <scope>NUCLEOTIDE SEQUENCE [LARGE SCALE GENOMIC DNA]</scope>
    <source>
        <strain evidence="8 9">DSM 45511</strain>
    </source>
</reference>
<dbReference type="GO" id="GO:0043041">
    <property type="term" value="P:amino acid activation for nonribosomal peptide biosynthetic process"/>
    <property type="evidence" value="ECO:0007669"/>
    <property type="project" value="TreeGrafter"/>
</dbReference>
<feature type="domain" description="Carrier" evidence="7">
    <location>
        <begin position="7606"/>
        <end position="7681"/>
    </location>
</feature>
<keyword evidence="5" id="KW-0045">Antibiotic biosynthesis</keyword>
<dbReference type="Pfam" id="PF00975">
    <property type="entry name" value="Thioesterase"/>
    <property type="match status" value="1"/>
</dbReference>
<feature type="domain" description="Carrier" evidence="7">
    <location>
        <begin position="535"/>
        <end position="609"/>
    </location>
</feature>
<dbReference type="Gene3D" id="3.40.50.1820">
    <property type="entry name" value="alpha/beta hydrolase"/>
    <property type="match status" value="1"/>
</dbReference>
<dbReference type="Pfam" id="PF00501">
    <property type="entry name" value="AMP-binding"/>
    <property type="match status" value="6"/>
</dbReference>
<dbReference type="PANTHER" id="PTHR45527">
    <property type="entry name" value="NONRIBOSOMAL PEPTIDE SYNTHETASE"/>
    <property type="match status" value="1"/>
</dbReference>
<dbReference type="PROSITE" id="PS00455">
    <property type="entry name" value="AMP_BINDING"/>
    <property type="match status" value="6"/>
</dbReference>
<dbReference type="GO" id="GO:0072330">
    <property type="term" value="P:monocarboxylic acid biosynthetic process"/>
    <property type="evidence" value="ECO:0007669"/>
    <property type="project" value="UniProtKB-ARBA"/>
</dbReference>
<accession>A0A543FS86</accession>
<dbReference type="InterPro" id="IPR020802">
    <property type="entry name" value="TesA-like"/>
</dbReference>
<dbReference type="PROSITE" id="PS50075">
    <property type="entry name" value="CARRIER"/>
    <property type="match status" value="6"/>
</dbReference>
<dbReference type="InterPro" id="IPR025110">
    <property type="entry name" value="AMP-bd_C"/>
</dbReference>
<dbReference type="InterPro" id="IPR000873">
    <property type="entry name" value="AMP-dep_synth/lig_dom"/>
</dbReference>
<evidence type="ECO:0000256" key="4">
    <source>
        <dbReference type="ARBA" id="ARBA00022737"/>
    </source>
</evidence>
<evidence type="ECO:0000256" key="2">
    <source>
        <dbReference type="ARBA" id="ARBA00022450"/>
    </source>
</evidence>
<dbReference type="GO" id="GO:0003824">
    <property type="term" value="F:catalytic activity"/>
    <property type="evidence" value="ECO:0007669"/>
    <property type="project" value="InterPro"/>
</dbReference>
<sequence length="7950" mass="851755">MTIERDSGVDTLAERLEALAAWNDSTSPSNTTTVAEMFDRAVRAHPDALALVAGSGGSTQLTYGELAERVNQLAHHLLDRGLTAEQVVAVHLPRSAEMVVSVLAIMVAGGAFVPVDPEWPEQRRRQVLDDAGAVLMVTGAADAQPLVPVAVVDLDAWSYGDLPTRQPAVRIEPGRLAYVMFTSGSTGKPKGAMIRHEAICNRLQWQVEKILGFGPGDASLFKAPLSFDISVNEILLPLVSGGYVVVAEPGGDRDPQYLLDLIATEGVTFVYLVSSMLDVLLEMSRGTAKLDGLKHVWCGGEVLTPELFERFRSRLTTTLYHGYGPAEATIGVSHVIYRDNAERIATSIGRPNPSTQLYVLDEHLRPVPVGVGGELYAGGFLLGRGYVNAPGLTAARFVANPFADDGSRLYRTGDLARWHPDGSLEFLGRADNQVKIRGMRLELEEVEAVLTTHPGVRQAVVTARESTAGAKYLAGYALATAVAEEELRRWCADRLPEYMVPSTFTVLDAFPLTPNGKVDRNALPEPRREGSGGRAPRTPRERTLCAIFAEVLGLTEVGADDDFFAHGGDSIVAIGVVSRARRAGLVLRPRELFELRTPAALALAAGEVESAERAAVVDPVGELPATPVVEWLWETGPSAGFYQSITVRSPAALTLDRLTETAAALVRHHEMLRAVVGTGADGRPTVTVPAEVPAPSITHVRIGADDDVDDRVQQETAAAAARLDAGAGRMVEFVWLDRGGELPGRLVIVVHHVVVDGVSLRILAEDLRELWAGDTPEPVPTSFRGWALALREAAGAGAFDDDLPFWREVAAAPNPVIGRRALDPAVDTVATERELAVTLTGALTEPLLGAVPAAIHGGVNDVLVAALALAVIEWRDESAGRRLLLEMEGHGREAELLPGDHLDLSRTVGWFTTLYPVAVEVPTGGVAEVVKSVKEQLRAVPQGGLSYGALRYLAGAPGLAVAPALLFNYLGRFAEGAEVGEDRDPRMPLPRALEINAVTVDTATGPVLSARFSWPAAVLDEDEVRRLAELWLRALGAIATDEAVAGFTPSDFPLVELDRADVEELEREVPDLQDVLPLLPLQQGMYFHANYGGGTDDDTDGDTVDAYRIQQIAELTGPLDADALKGAVAEMVDRHPALRAGFRDLADGRIVQVVSGHVEFDWQVVDLTDRSHADAVAELERVAAAEQARPFVLAEPPLLRYSVVSLTPTEHRLVQTMHHIIADGWSYPLMFNDIVDAYRGTLRGLPAVALGQHIAAIARADANETNAVWADALAGVDEPTLLVDADPGAAVGEHRIVAEQLPADVTAALTRTARDLGVTLSTVLHAAWGLLLGRTLGEDSVVFGSTVSGRAGQSVPGVDSVVGLLINTVPVPMSWSRTEQVRAVLRRLQDEQTAVLDHQHAGLADLARLRGVRTLFDTLVIVENFPEVYAPADDGLSVRGFTSTTFSHYPLSLVAFPGERVRLEVKYDVGLVEEPRARRLLRQVTRILAQLAADPAVPVGRLELIDPAERTQVLDTFNDTRHDVGVPTLRNRFEHWAERTPDTTAVVFEGEAVSYGELNRRANRLAHSLIAQGVTRGSVVAVALERSVELIVALYAVHKAGAAYLPIDPGYPAERIAFVLDDARPAHVIDDPAVFPTDGSSEFGASNPDVPVTPADPAYVIYTSGSTGRPKGVVVPHGAAGNFLSWMQETYRLEPGEPTLLKTPSSFDASLRELFWPLMSGAMMVIAKPEGHKDAAYLAELIQAHEVTTAQFVPSMFSVFLEEPSVRRCTSLRRVICGGEALPADVVARFGGIAELRGCELHNVYGPTEAAIDVTGWDTTERPVERSVPVGRPVFNTRLYVLDGALRPVPPGTPGELYIAGVQLAYGYLDRRGLTAERFIADPFVPGERMYRSGDLARWDDTGVLEILGRSDHQVQVRGFRIEPGEIEAALVAADGVTRAVVVVRDGRLVAYVVGSVDPESLRERVAQVLPEHMVPSMVVVLDAFPLTPNGKLDRKALPDPDFGSLVSDRGPRTEREARLCSLFADALHLHRVGIDDDFFALGGDSITSIAVSGRARRAGMRITPRDIFRLRTVQALVTGLGEELEPAPAPAADDGVGPVPLTPVMAEVAHDGIPLDNFYQSMLVRTPASMTRDDLERVLRAVVDRHALLRAVVDTTGAWVLDVPPAADAPVPITESTADPSPEEVERATLDAAALLDARRGILLRAHWFRDARSLLLVAHHLVVDGVSWRILTADLAAGWQALTAGREPELEPVGTSYRAWSQVLRQAADTGRFRSELGYWREVLDTPDPVLGQRALDPGIDVDATTATLDVDLPAEVFGNLSRAIHGGVDDILLTGFALALQQWRRGRGVDAGSQVLLRVKGHGREGDLFGRHVDLSRTVGSFTSIYPVRLDPGELSWTDVEAAGPQLARAAKLVKEQLRVPSAGVGYGVLRYLDADADLPAVTPQIVFNYRGRGTGGPGEDWGFTTVGSGLDPRSPVDALEINVMGEGRATLTWPTGILPAADLTELAALWVDALRALAGCPELRGHTPSDFPLVDLSLDDVQAIEAATTVPIADIWPVSPLQEGLFFQARIAGEDDVYLAQDTFDFDSRLDVDALTGACAHLLEQNSALRLGFTDIGLDRPVAVLAARVAPSITEIDLSGLTAEERAERTEAIMAADRRTPFDLTRPPLVRLTVLRGDGRDRLLLTRHLLLWDGWSRELVLRRLFGAYAAVRRGDALPAPVAAAFPDYLAWVAEQDDEASAAAWSGAFADVTGPTILFPEAIGTDPVIATRMSVELTPEVTARLSEQARSLGVTLNSVVGTALGLVLGHAAGTDDVVFGMTVAGRPTEIEGIESVVGVFLNTIPARVHLDPSVAMSDAVLGMHEQRIEMMPYEYLGLGDIQRAVGRGQLFDNLYVLQNFVDDETFTDLEAEHGIIAANGVDSTHYPLTWVVYPGTRLWIKLEYRSDVVPRETAATLLARLEQVLLGLADGLGQPVGELDLQTPSDDAALRAEWEKAVQPIGSATIADLLAERAAAVPGETALVFGDTRLTYDELDTRVNRLAHHLLAAGAAPERIVGLALPRSIDMVVALFAVLRTGAAYLPLDLEYPDERLAGMIADARPMLLLSTSAVSSRFAGTAAPVTDLDTLDLGAYPAAAPSADDLGAFAPDRPGRLDHPAYVIYTSGSTGRPKGVVTPYRGLTNMQLNHRAEIFDPTVAAAGGRRLRIAHTVSFSFDMSWEELLWLVEGHEVHVCDEELRRDARALVAYCERHGIDVVNVTPSYAQVLIEEGLVTRHPLALMLLGGEAVPDSLWTALRESGTLGYNLYGPTEYTINTLGAGTGESATSTVGHPIFNTRAHVLDGWLRPVDVGVVGELYIAGSGLARGYLDRPALTAERFVADPWTPGGRMYRTGDLVRRRPDGNLDFLGRTDDQVKIRGYRVELGEIESVLAGQPGVRRVAVIARSDGEIKRLAAYVVPDAGVDRAELPPSLQAALARVLPDYMVPALYGVVDDLPLTVNGKLDTASLPEPRPVARRGGRAPGSEAERVLVEIVASVVGLGVDEIGVDDDFFTLGGDSISSITLCGRARKAGLELAPRDVFRKRTVQAMAAGLSVESARPRAARDVGVGAVPNTPILAAFERMPLENFYQSMVVRTPAGMTRAELETVLGAILERHDLLRARVDGAGPWHLSVPEAGTTDVARLLAVTERTGRPSPEEMAAATRAAAAALDARGGTMVRAHWFRDESGSGCLLLVVHHLVIDGVSWRILTADLAHAWSAVRAGRAPELDEVATSFRTWAQQVRSAADRGAFRGEVEYWRDIVTTPDPDLGSRTLDPSVDVAATTDTVTLRLPADVTGPLLSTVPAAIFGGVNDVLLSGFALAVAHWRRTRGQAESSAVLLSLEGHGREPEPFETGTPLDLSRTVGWFTSLHPVRLDPGVSGWAEVAAAGPGLARAVKAVKEQLRVPARGIGYGVLNDLDTSVDLPDVEPQILFNYLGRFGAGTEADWEPVADYDALGEGVDPSSEVRALSVNAIAHDTTAGPEFSAMLTWPTGIMSRAEIEQLARLWEEALRAIASSAELAGHTPSDFPLVGMTMDDVAELEATIPGGPADVLPLLPLQQGMYFHSAQAVLSDLADRDPYVIQHVLELRGAVDPDLLRRAVEAMVDRHPVLRAGFRELADGRVVQVIAGEVSLDWSVVDLRDRPEDFADLAAERFRTVFDLTAPPLLRYTLVTLADDRHRLMQTMHHILADGWSYPLMFDDVMAAYRQLVRTGRADLPAPAVTFADHVAQLAGRDTDASRAVWAEALSGVDGPTKLVDVPQGAEVGSHAGVERELSPAVTARLTERARAAGVTLSTAVHGAWGLLLGRTLGRERVVFGSTVSGRAGNTAGIEEIVGPMINTVPVPMEWAAHEPLDAVLARLQDQQLAVLDHQHLGLVELARIAGVGELFDTIVVVENFAVSDPQAPADGLPTAEWIDGTDAAHYPVALVVHPDERLRLKITYDTGLVEVAFARRLVEAMALFLEQFADDPAITVAGLRVAPAPMVTAPTVTGPSVSDADDRTLADRFRQVARERPDAVAVRDRRTELTYAELDARSDALAGRLAAQGVRLGSRVAIVLPRSVDLIVAIVGVLKAGGCYVPIDPGSPTARISYILDDSAPECVLAVPETAHVLPADGPAVLRLDEAGPAAGPVRVAGDAASDAYVIYTSGSTGLPKGVAVPHRSVTALFAGAAADFDFGHDDVWTLFHSYAFDFSVWEIWGALLHGGRLVVVDHDVARDPERFRALLSDEAVTVLNQTPSAFYSLIAADRDSTAPLALRYVVFGGEALDLRRLEPWFARHDDIALVNMYGITETCVHVTVRALTRGDAARADSVIGTPLAGLSVHVLDRYLQPVPVGVTGEIYVAGAQLARGYLDRAGLTASRFVAGPGGERLYRSGDLARWTETGELVYLGRSDHQLKLRGYRIEPGEVEAALLQLDEIDGAAVSVQRDAQGRPRLVAHLVARAEVDLDVVRRHAATVLPGHMVPAVFAVVESLPLTINGKLDRDALPAIAEPRPVTPPAAPAGVSAGALAALFGEILGVETPGVDADFFTLGGDSIIALQLVNRMKRLGLRVTPREVFTHRTPEALAALAAPAAPAVPEEDPDAIGSVMLTPIVHRLAELGGSIDRFNQSELLLTPAGATAERVRAVVTALLQRHDALRLRLSRPAPMLWALETVRELPALDEVFTVVDARGTDEAAFAELLAVESDAAADRLRPDEGRLVSAVFFDRGGEPGRLLLVVHHLAVDGVSWRILLDDVRAAWEGVPLEPVATSLRTYARLLNEASAQDGRLAEFTHWSEVLAPGAELDPAQVVVGRTVGDTREHRFRLTADETLPLLTTVPAAARADVTETLVTGLRVAVSRWREARGLADGDLTIDLERHGREDLSRDPSHIADLSRTVGWFTSIAPVRLPVATGDLHARVGEVRDRLRVAPDGGCGFGLLRYCNARTAAALARLGQPQVLFNYLGRFGAPGSEAWQSAPESSALRVGPAPDMGTPYLLEVNAYCEDTPTGPELQVVLTYADGWLGDGELGSLRDAFAGALRELAESGAGDGRLSPADVHHPDLTASELDAVTASTTAAVEDVWPLSPLQEGIWFQSELAADADVYLAQNGFDFDRRLDADRLAAAFEQVLAANTATRLGFTAIGDGRAVAFVGGGLRCRMTEVDLSHLDPAAVERRIAEITDADRAAPFDLREPPLARMTVIHRPEGGDHLLFTYHLLLWDGWSRELVLTQLFDAYRGEPPRPPRGSFVDYLDWLRRQHVGKSTGFWRSAFADLAAPTLLYPQAVGTEPVLAQRISAEIPEDVTARLTEQVRAAGVTMNALISTALAVVLGHAAGSNDVVFGTTVAGRPSDLDDIDDVVGVFLNTVPARIRLDRAGTVEQTMRQAQAHRLDAMPHEYLGLGDIQRAAGRGPLFDSLYVLQNFLDDETFSDLETRNGIVGVRSVDATHYPLTWVVMPGKRLWVKLEYRPDVVGEAEAAALLARLEHLLHRLADDIGGPVAALPVLTPAEVAELEAADAARAHPFEDVTIAELLTRQALATPDAPALTFGSTTLTYRELDGAVSRMARVLIARGAGPETIVGLALPRSIEMVTALFAVLRAGAAYLPLELDHPDERLRTIVDDAEPALLLTTTAVAPRLAGWGVPTIRVDSPEVVSGDEGSSTRIHSRVGFAPGTPGRLDHPAYVIYTSGSTGRPKGVVTPYRGLTNMLLNHREAIFGPTVAAAGRGLRIAHTVSFSFDMSWEELLWLVEGHHVHVCDEDLRRDARALVEYCDRHLIDVVNVTPTYAQHLVEVGLLDGHRPALVLLGGEAVPESLWATLRDADGVLGYNLYGPTEYTINTLGGGTADSRTATVGTPIWNTRALVLDEWLRPVPAGMAGELYIAGVGMARGYLNRPALTAERFVADPTGSGTRLYRTGDLVRVRPDGNIDFLGRTDDQVKIRGYRVELGEIEANVTAAPGVRRSAVVAAAGDNTDGAGGKRLVAYLIPAEPAADQDRLIEEVRRHLRDRMPAYLVPSAYAVVDELPLTVNGKLDTAALPAPRTVSMNSREAATDTERALVAIFADALGGPFGVEDDFFEHGGHSLLATRVIGRIREELGADVSLRQLFDHPTPERLAGVVGGSAPAPTQVARKQRPERLPLSPAQERLWLLHELAPESVAYNYPLLLRVRGAVDAEAFNAALTDVVGRHEVLRTLVLPGPEQRILDDAVPEVEVRDAISGDTEAIVAAAIARPFALSSQIPVRATLIRETDTGDTVLVLVLHHIAVDEWSDRPLLADLDAAYCARRTGSAPDFGELPVQYADYALWHREFLGSPDDPDSRYSRQRDFWVRQLAGVPQELALPTVATGATGGGTVSVQLDADLVDRLRERARASSSSVFLALHATLAMLLSRMGAGTDIPIGSPTSGRGDAALDELVGFFVNTVVVRTDLTGAPSFAQLLERVRETGLAALENADLPFQQVVEAVNPVRVPGRNPLFQVLLGYHRRPEGSGEVFGLPVAEAPSFTADPKVDLTFTVVDAGAGRPVELSVEYDAARCTAEVARSLAARFEVLLRSALADPDAPYPTLDLLTDDDAQAIARWSRGGEASTEPAWFLRFAERAARTPDAVACRSGGTTLTYAGLDAASDAVAAGLVARGAGPETIVGLALPRSADMIVALLGIAKTGAAFLPLDPEFPPARLRYVVSDAEPAVVVVDDGTRGLFDGCAAELLTVGELAGTGAVTLREPDPATAAYVIYTSGSTGRPKGVVVEHGNLAAFLAAARDTLPLTPEDRLLAVTTLSFDIAVLELMLPLAAGACVVLASTEQVRDPSLLADVLRAESITDSITGSVTAMQATPSLWTALLEAADPDLGRVTALVGGEALPARLAAELGRRAARLTNMYGPTEVTVWATSAAVGRETGIGRPMAGTTAHVLDETLRPVPPGVVGELYLGGPQVARGYLNRAGLTATRFVADPFGSGARLYRTGDLVRWTAAGTDGGGTLEFLGRSDHQVKVRGFRIELAEIEAVLETVPGVRRAAVAAHQDRIVAYLAADSADVEAIAREAAAERLPAYMVPSIVTVLEALPQTPNGKIDRAALPAPEVATTGSGAAPESDLERRLCAIFTYVLGVDGVGRDDDFFVLGGHSLLLVKLATALRRDLDVDIAVHELMATPTVTALARRIAGTGEKTGGLAPVLVLNEGAGWPPLFAVHPASGLSWQFAGLKQYLPAEVPLYGLQSPRLQDPDTAPMTLAETVQRYADEVARLAPDGPIQLVGWSFGGAVAHQVAAELAARGRRIGLLAMLDTHLPDGPRQLDGWDGSAAVEGLLTELGYPVPPEHTGGMTVADAVAVVRANGGTISVLDDDGIARVVENYLAADHMMEHAELAPVASDVVFVEATVPEQGFTGTGSQRWRAHVTGDLEVVPIDCAHSELLDPEVIGRWFPAIASVLADMEVR</sequence>
<dbReference type="SMART" id="SM00823">
    <property type="entry name" value="PKS_PP"/>
    <property type="match status" value="6"/>
</dbReference>
<dbReference type="InterPro" id="IPR001031">
    <property type="entry name" value="Thioesterase"/>
</dbReference>
<evidence type="ECO:0000256" key="3">
    <source>
        <dbReference type="ARBA" id="ARBA00022553"/>
    </source>
</evidence>
<dbReference type="SMART" id="SM00824">
    <property type="entry name" value="PKS_TE"/>
    <property type="match status" value="1"/>
</dbReference>
<dbReference type="CDD" id="cd17646">
    <property type="entry name" value="A_NRPS_AB3403-like"/>
    <property type="match status" value="2"/>
</dbReference>
<dbReference type="InterPro" id="IPR036736">
    <property type="entry name" value="ACP-like_sf"/>
</dbReference>
<keyword evidence="2" id="KW-0596">Phosphopantetheine</keyword>
<feature type="compositionally biased region" description="Basic and acidic residues" evidence="6">
    <location>
        <begin position="517"/>
        <end position="531"/>
    </location>
</feature>
<dbReference type="InterPro" id="IPR020806">
    <property type="entry name" value="PKS_PP-bd"/>
</dbReference>
<dbReference type="Gene3D" id="3.40.50.12780">
    <property type="entry name" value="N-terminal domain of ligase-like"/>
    <property type="match status" value="4"/>
</dbReference>
<keyword evidence="3" id="KW-0597">Phosphoprotein</keyword>
<dbReference type="CDD" id="cd19540">
    <property type="entry name" value="LCL_NRPS-like"/>
    <property type="match status" value="1"/>
</dbReference>
<dbReference type="NCBIfam" id="NF004282">
    <property type="entry name" value="PRK05691.1"/>
    <property type="match status" value="13"/>
</dbReference>
<evidence type="ECO:0000259" key="7">
    <source>
        <dbReference type="PROSITE" id="PS50075"/>
    </source>
</evidence>
<keyword evidence="9" id="KW-1185">Reference proteome</keyword>
<feature type="domain" description="Carrier" evidence="7">
    <location>
        <begin position="6569"/>
        <end position="6643"/>
    </location>
</feature>
<comment type="cofactor">
    <cofactor evidence="1">
        <name>pantetheine 4'-phosphate</name>
        <dbReference type="ChEBI" id="CHEBI:47942"/>
    </cofactor>
</comment>
<comment type="caution">
    <text evidence="8">The sequence shown here is derived from an EMBL/GenBank/DDBJ whole genome shotgun (WGS) entry which is preliminary data.</text>
</comment>
<dbReference type="SUPFAM" id="SSF56801">
    <property type="entry name" value="Acetyl-CoA synthetase-like"/>
    <property type="match status" value="6"/>
</dbReference>
<dbReference type="InterPro" id="IPR020845">
    <property type="entry name" value="AMP-binding_CS"/>
</dbReference>
<dbReference type="GO" id="GO:0031177">
    <property type="term" value="F:phosphopantetheine binding"/>
    <property type="evidence" value="ECO:0007669"/>
    <property type="project" value="InterPro"/>
</dbReference>
<dbReference type="InterPro" id="IPR010060">
    <property type="entry name" value="NRPS_synth"/>
</dbReference>
<dbReference type="Pfam" id="PF00550">
    <property type="entry name" value="PP-binding"/>
    <property type="match status" value="6"/>
</dbReference>
<dbReference type="PANTHER" id="PTHR45527:SF1">
    <property type="entry name" value="FATTY ACID SYNTHASE"/>
    <property type="match status" value="1"/>
</dbReference>
<dbReference type="Gene3D" id="1.10.1200.10">
    <property type="entry name" value="ACP-like"/>
    <property type="match status" value="5"/>
</dbReference>
<dbReference type="FunFam" id="3.40.50.980:FF:000001">
    <property type="entry name" value="Non-ribosomal peptide synthetase"/>
    <property type="match status" value="5"/>
</dbReference>
<feature type="region of interest" description="Disordered" evidence="6">
    <location>
        <begin position="517"/>
        <end position="538"/>
    </location>
</feature>
<dbReference type="Gene3D" id="3.30.559.10">
    <property type="entry name" value="Chloramphenicol acetyltransferase-like domain"/>
    <property type="match status" value="9"/>
</dbReference>
<evidence type="ECO:0000313" key="9">
    <source>
        <dbReference type="Proteomes" id="UP000319818"/>
    </source>
</evidence>
<name>A0A543FS86_9PSEU</name>
<evidence type="ECO:0000313" key="8">
    <source>
        <dbReference type="EMBL" id="TQM36662.1"/>
    </source>
</evidence>
<dbReference type="RefSeq" id="WP_142103539.1">
    <property type="nucleotide sequence ID" value="NZ_VFPH01000002.1"/>
</dbReference>
<dbReference type="InterPro" id="IPR045851">
    <property type="entry name" value="AMP-bd_C_sf"/>
</dbReference>
<feature type="domain" description="Carrier" evidence="7">
    <location>
        <begin position="5042"/>
        <end position="5116"/>
    </location>
</feature>
<dbReference type="CDD" id="cd17643">
    <property type="entry name" value="A_NRPS_Cytc1-like"/>
    <property type="match status" value="1"/>
</dbReference>
<dbReference type="Gene3D" id="3.30.559.30">
    <property type="entry name" value="Nonribosomal peptide synthetase, condensation domain"/>
    <property type="match status" value="9"/>
</dbReference>
<dbReference type="FunFam" id="3.30.300.30:FF:000010">
    <property type="entry name" value="Enterobactin synthetase component F"/>
    <property type="match status" value="1"/>
</dbReference>
<dbReference type="Gene3D" id="3.40.50.980">
    <property type="match status" value="4"/>
</dbReference>
<feature type="domain" description="Carrier" evidence="7">
    <location>
        <begin position="2011"/>
        <end position="2085"/>
    </location>
</feature>
<dbReference type="InterPro" id="IPR006162">
    <property type="entry name" value="Ppantetheine_attach_site"/>
</dbReference>
<dbReference type="FunFam" id="3.40.50.12780:FF:000012">
    <property type="entry name" value="Non-ribosomal peptide synthetase"/>
    <property type="match status" value="4"/>
</dbReference>
<dbReference type="SUPFAM" id="SSF52777">
    <property type="entry name" value="CoA-dependent acyltransferases"/>
    <property type="match status" value="18"/>
</dbReference>
<dbReference type="OrthoDB" id="2472181at2"/>
<gene>
    <name evidence="8" type="ORF">FB388_3847</name>
</gene>
<dbReference type="Pfam" id="PF13193">
    <property type="entry name" value="AMP-binding_C"/>
    <property type="match status" value="6"/>
</dbReference>
<evidence type="ECO:0000256" key="5">
    <source>
        <dbReference type="ARBA" id="ARBA00023194"/>
    </source>
</evidence>
<dbReference type="NCBIfam" id="NF003417">
    <property type="entry name" value="PRK04813.1"/>
    <property type="match status" value="6"/>
</dbReference>
<dbReference type="FunFam" id="3.30.300.30:FF:000015">
    <property type="entry name" value="Nonribosomal peptide synthase SidD"/>
    <property type="match status" value="1"/>
</dbReference>